<dbReference type="SUPFAM" id="SSF53383">
    <property type="entry name" value="PLP-dependent transferases"/>
    <property type="match status" value="1"/>
</dbReference>
<comment type="caution">
    <text evidence="7">The sequence shown here is derived from an EMBL/GenBank/DDBJ whole genome shotgun (WGS) entry which is preliminary data.</text>
</comment>
<keyword evidence="3" id="KW-0032">Aminotransferase</keyword>
<dbReference type="PANTHER" id="PTHR11986">
    <property type="entry name" value="AMINOTRANSFERASE CLASS III"/>
    <property type="match status" value="1"/>
</dbReference>
<evidence type="ECO:0000256" key="1">
    <source>
        <dbReference type="ARBA" id="ARBA00001933"/>
    </source>
</evidence>
<dbReference type="CDD" id="cd00610">
    <property type="entry name" value="OAT_like"/>
    <property type="match status" value="1"/>
</dbReference>
<keyword evidence="8" id="KW-1185">Reference proteome</keyword>
<evidence type="ECO:0000256" key="2">
    <source>
        <dbReference type="ARBA" id="ARBA00008954"/>
    </source>
</evidence>
<proteinExistence type="inferred from homology"/>
<dbReference type="InterPro" id="IPR015424">
    <property type="entry name" value="PyrdxlP-dep_Trfase"/>
</dbReference>
<evidence type="ECO:0000313" key="7">
    <source>
        <dbReference type="EMBL" id="GFR42874.1"/>
    </source>
</evidence>
<keyword evidence="4" id="KW-0808">Transferase</keyword>
<evidence type="ECO:0000256" key="3">
    <source>
        <dbReference type="ARBA" id="ARBA00022576"/>
    </source>
</evidence>
<dbReference type="Gene3D" id="3.40.640.10">
    <property type="entry name" value="Type I PLP-dependent aspartate aminotransferase-like (Major domain)"/>
    <property type="match status" value="1"/>
</dbReference>
<dbReference type="InterPro" id="IPR015421">
    <property type="entry name" value="PyrdxlP-dep_Trfase_major"/>
</dbReference>
<reference evidence="7 8" key="1">
    <citation type="journal article" date="2021" name="Sci. Rep.">
        <title>Genome sequencing of the multicellular alga Astrephomene provides insights into convergent evolution of germ-soma differentiation.</title>
        <authorList>
            <person name="Yamashita S."/>
            <person name="Yamamoto K."/>
            <person name="Matsuzaki R."/>
            <person name="Suzuki S."/>
            <person name="Yamaguchi H."/>
            <person name="Hirooka S."/>
            <person name="Minakuchi Y."/>
            <person name="Miyagishima S."/>
            <person name="Kawachi M."/>
            <person name="Toyoda A."/>
            <person name="Nozaki H."/>
        </authorList>
    </citation>
    <scope>NUCLEOTIDE SEQUENCE [LARGE SCALE GENOMIC DNA]</scope>
    <source>
        <strain evidence="7 8">NIES-4017</strain>
    </source>
</reference>
<dbReference type="FunFam" id="3.40.640.10:FF:000013">
    <property type="entry name" value="4-aminobutyrate aminotransferase"/>
    <property type="match status" value="1"/>
</dbReference>
<dbReference type="Gene3D" id="3.90.1150.10">
    <property type="entry name" value="Aspartate Aminotransferase, domain 1"/>
    <property type="match status" value="2"/>
</dbReference>
<evidence type="ECO:0000256" key="5">
    <source>
        <dbReference type="ARBA" id="ARBA00022898"/>
    </source>
</evidence>
<name>A0AAD3HIS6_9CHLO</name>
<comment type="cofactor">
    <cofactor evidence="1">
        <name>pyridoxal 5'-phosphate</name>
        <dbReference type="ChEBI" id="CHEBI:597326"/>
    </cofactor>
</comment>
<evidence type="ECO:0000313" key="8">
    <source>
        <dbReference type="Proteomes" id="UP001054857"/>
    </source>
</evidence>
<evidence type="ECO:0000256" key="6">
    <source>
        <dbReference type="RuleBase" id="RU003560"/>
    </source>
</evidence>
<keyword evidence="5 6" id="KW-0663">Pyridoxal phosphate</keyword>
<dbReference type="GO" id="GO:0030170">
    <property type="term" value="F:pyridoxal phosphate binding"/>
    <property type="evidence" value="ECO:0007669"/>
    <property type="project" value="InterPro"/>
</dbReference>
<accession>A0AAD3HIS6</accession>
<gene>
    <name evidence="7" type="ORF">Agub_g3866</name>
</gene>
<dbReference type="Proteomes" id="UP001054857">
    <property type="component" value="Unassembled WGS sequence"/>
</dbReference>
<organism evidence="7 8">
    <name type="scientific">Astrephomene gubernaculifera</name>
    <dbReference type="NCBI Taxonomy" id="47775"/>
    <lineage>
        <taxon>Eukaryota</taxon>
        <taxon>Viridiplantae</taxon>
        <taxon>Chlorophyta</taxon>
        <taxon>core chlorophytes</taxon>
        <taxon>Chlorophyceae</taxon>
        <taxon>CS clade</taxon>
        <taxon>Chlamydomonadales</taxon>
        <taxon>Astrephomenaceae</taxon>
        <taxon>Astrephomene</taxon>
    </lineage>
</organism>
<dbReference type="GO" id="GO:0042802">
    <property type="term" value="F:identical protein binding"/>
    <property type="evidence" value="ECO:0007669"/>
    <property type="project" value="TreeGrafter"/>
</dbReference>
<dbReference type="InterPro" id="IPR005814">
    <property type="entry name" value="Aminotrans_3"/>
</dbReference>
<dbReference type="InterPro" id="IPR050103">
    <property type="entry name" value="Class-III_PLP-dep_AT"/>
</dbReference>
<protein>
    <submittedName>
        <fullName evidence="7">Uncharacterized protein</fullName>
    </submittedName>
</protein>
<evidence type="ECO:0000256" key="4">
    <source>
        <dbReference type="ARBA" id="ARBA00022679"/>
    </source>
</evidence>
<dbReference type="AlphaFoldDB" id="A0AAD3HIS6"/>
<dbReference type="Pfam" id="PF00202">
    <property type="entry name" value="Aminotran_3"/>
    <property type="match status" value="1"/>
</dbReference>
<dbReference type="GO" id="GO:0008483">
    <property type="term" value="F:transaminase activity"/>
    <property type="evidence" value="ECO:0007669"/>
    <property type="project" value="UniProtKB-KW"/>
</dbReference>
<dbReference type="EMBL" id="BMAR01000004">
    <property type="protein sequence ID" value="GFR42874.1"/>
    <property type="molecule type" value="Genomic_DNA"/>
</dbReference>
<sequence length="539" mass="54689">MAAAAGGGVGSAAARAAGLGLASLLKSGAPGAARQVLDGVYAHSPPGVAKFNDVVVASGQGCWVNTTDGRRFLDFSSGIGVVSTGHCHPAVVEAVRQQAGKIVHAQQNVFGAHEPLIDLYDKLSAVLPPSLDSYFLANSGSEAVDNALKIARAATGRQNVIAFEGSFHGRTLGALSVTNSKYIYRRGFGPLPSGVVVAPYPYCLHCKAQCATCHSGYPSVARQGQQQPPEADCCGGPLESLELLLATQSSPSDTAAVIIEPILGEGGFLTPPPGFLASVRRLCSKHGIMMIVDEVQAGAGRTGRWWGHQHWLPEGGEQQYGSSNSSNTNSIIGADGGPDMLIFAKGIASGYPLAGLAVRRGLVGADRMPPGTLGGTYGGNAVACAAAAATIDVIQREGLLANAEARGAQLRAGLAAIAAELPAGLIADIRGRGLMVGLEFGGRSEGGSSSGAGCDGKGGCGSGEGGCGSGSSKPSRFTPASKGVAAAITQACGARGMLLLSAGVRECVRFLPPLTVSAEEMDTALGIFREACREVLVRK</sequence>
<dbReference type="InterPro" id="IPR015422">
    <property type="entry name" value="PyrdxlP-dep_Trfase_small"/>
</dbReference>
<comment type="similarity">
    <text evidence="2 6">Belongs to the class-III pyridoxal-phosphate-dependent aminotransferase family.</text>
</comment>